<proteinExistence type="inferred from homology"/>
<dbReference type="Pfam" id="PF10152">
    <property type="entry name" value="CCDC53"/>
    <property type="match status" value="1"/>
</dbReference>
<reference evidence="2" key="1">
    <citation type="submission" date="2015-11" db="EMBL/GenBank/DDBJ databases">
        <title>De novo transcriptome assembly of four potential Pierce s Disease insect vectors from Arizona vineyards.</title>
        <authorList>
            <person name="Tassone E.E."/>
        </authorList>
    </citation>
    <scope>NUCLEOTIDE SEQUENCE</scope>
</reference>
<dbReference type="InterPro" id="IPR019309">
    <property type="entry name" value="WASHC3"/>
</dbReference>
<accession>A0A1B6H0H8</accession>
<dbReference type="GO" id="GO:0030041">
    <property type="term" value="P:actin filament polymerization"/>
    <property type="evidence" value="ECO:0007669"/>
    <property type="project" value="TreeGrafter"/>
</dbReference>
<evidence type="ECO:0008006" key="3">
    <source>
        <dbReference type="Google" id="ProtNLM"/>
    </source>
</evidence>
<dbReference type="EMBL" id="GECZ01001612">
    <property type="protein sequence ID" value="JAS68157.1"/>
    <property type="molecule type" value="Transcribed_RNA"/>
</dbReference>
<dbReference type="AlphaFoldDB" id="A0A1B6H0H8"/>
<sequence length="170" mass="18369">MLENLSSITSGVDLTQVPPIHQKRLLTFVNHFIITTVSFLNKFAQTCESKLLLCDQKMQKLEAELCILEAKLNSIPGLESVGAQQDASAVVAPTVEGSELPTAVLSTSIPGTTDEQVVENQSAESESATPPAAKDPELARFFKMVQFGVPVPAVKLKMQQEGFDPELLNS</sequence>
<gene>
    <name evidence="2" type="ORF">g.13543</name>
</gene>
<organism evidence="2">
    <name type="scientific">Cuerna arida</name>
    <dbReference type="NCBI Taxonomy" id="1464854"/>
    <lineage>
        <taxon>Eukaryota</taxon>
        <taxon>Metazoa</taxon>
        <taxon>Ecdysozoa</taxon>
        <taxon>Arthropoda</taxon>
        <taxon>Hexapoda</taxon>
        <taxon>Insecta</taxon>
        <taxon>Pterygota</taxon>
        <taxon>Neoptera</taxon>
        <taxon>Paraneoptera</taxon>
        <taxon>Hemiptera</taxon>
        <taxon>Auchenorrhyncha</taxon>
        <taxon>Membracoidea</taxon>
        <taxon>Cicadellidae</taxon>
        <taxon>Cicadellinae</taxon>
        <taxon>Proconiini</taxon>
        <taxon>Cuerna</taxon>
    </lineage>
</organism>
<dbReference type="GO" id="GO:0071203">
    <property type="term" value="C:WASH complex"/>
    <property type="evidence" value="ECO:0007669"/>
    <property type="project" value="InterPro"/>
</dbReference>
<dbReference type="PANTHER" id="PTHR13015">
    <property type="entry name" value="PROTEIN AD-016-RELATED"/>
    <property type="match status" value="1"/>
</dbReference>
<evidence type="ECO:0000256" key="1">
    <source>
        <dbReference type="ARBA" id="ARBA00006290"/>
    </source>
</evidence>
<evidence type="ECO:0000313" key="2">
    <source>
        <dbReference type="EMBL" id="JAS68157.1"/>
    </source>
</evidence>
<dbReference type="GO" id="GO:0006887">
    <property type="term" value="P:exocytosis"/>
    <property type="evidence" value="ECO:0007669"/>
    <property type="project" value="TreeGrafter"/>
</dbReference>
<dbReference type="PANTHER" id="PTHR13015:SF0">
    <property type="entry name" value="WASH COMPLEX SUBUNIT 3"/>
    <property type="match status" value="1"/>
</dbReference>
<protein>
    <recommendedName>
        <fullName evidence="3">WASH complex subunit 3</fullName>
    </recommendedName>
</protein>
<comment type="similarity">
    <text evidence="1">Belongs to the CCDC53 family.</text>
</comment>
<name>A0A1B6H0H8_9HEMI</name>
<dbReference type="Gene3D" id="1.20.5.110">
    <property type="match status" value="1"/>
</dbReference>